<dbReference type="PANTHER" id="PTHR43065">
    <property type="entry name" value="SENSOR HISTIDINE KINASE"/>
    <property type="match status" value="1"/>
</dbReference>
<feature type="domain" description="PAS" evidence="11">
    <location>
        <begin position="3"/>
        <end position="75"/>
    </location>
</feature>
<dbReference type="RefSeq" id="WP_151149039.1">
    <property type="nucleotide sequence ID" value="NZ_WAIE01000001.1"/>
</dbReference>
<feature type="domain" description="Histidine kinase" evidence="10">
    <location>
        <begin position="282"/>
        <end position="491"/>
    </location>
</feature>
<dbReference type="InterPro" id="IPR000700">
    <property type="entry name" value="PAS-assoc_C"/>
</dbReference>
<dbReference type="InterPro" id="IPR003594">
    <property type="entry name" value="HATPase_dom"/>
</dbReference>
<dbReference type="SUPFAM" id="SSF55874">
    <property type="entry name" value="ATPase domain of HSP90 chaperone/DNA topoisomerase II/histidine kinase"/>
    <property type="match status" value="1"/>
</dbReference>
<feature type="domain" description="PAC" evidence="12">
    <location>
        <begin position="77"/>
        <end position="129"/>
    </location>
</feature>
<sequence>MNLQDYYDTVMQLSHGIVVTLNPDGSIIHGNALLASLTGYPLRELAGKDWFETFMEEDERDKARLTVMAKAEQQGIVSLSGSITAREGGKSYIDWNLKGLRDSSGAMVGILCVGKDVTEHMLRQKGLLRERFTLLERNKELKCLFDISMLISDSRQELDAVLRRIVDILPSGFQRPASTHVCLTLDNRTWQTAGSRDTEHTLSEPVMVADRRRGTLAVAVSGRRKGLLQQIFLEDERDLLSTAAQQVGMVVSKREIRDAKEQLEQQLRQADRLAKIGQLSAGVAHEINEPLANILGFAQLALQAKGLPEQAAADLNSIVESSLHAREVIRKLMFFSRQLPPQLVATNLNEVVEQGLRITEASAKRSGVKVVRDFDDSLPEINADPQHIKQVVVNLVANAIQAMEDGGALTLRTVSHKNDVYLLVEDTGSGIAPEQLKQIFTPFFTTKDVDKGTGLGLSVVHGIVKAHGGFIQVHSEPGQGTRVEVAFPCLHNSESVDQ</sequence>
<dbReference type="Gene3D" id="3.30.565.10">
    <property type="entry name" value="Histidine kinase-like ATPase, C-terminal domain"/>
    <property type="match status" value="1"/>
</dbReference>
<dbReference type="PANTHER" id="PTHR43065:SF42">
    <property type="entry name" value="TWO-COMPONENT SENSOR PPRA"/>
    <property type="match status" value="1"/>
</dbReference>
<dbReference type="SUPFAM" id="SSF55785">
    <property type="entry name" value="PYP-like sensor domain (PAS domain)"/>
    <property type="match status" value="1"/>
</dbReference>
<dbReference type="EMBL" id="WAIE01000001">
    <property type="protein sequence ID" value="KAB1442849.1"/>
    <property type="molecule type" value="Genomic_DNA"/>
</dbReference>
<organism evidence="13 14">
    <name type="scientific">Pseudodesulfovibrio senegalensis</name>
    <dbReference type="NCBI Taxonomy" id="1721087"/>
    <lineage>
        <taxon>Bacteria</taxon>
        <taxon>Pseudomonadati</taxon>
        <taxon>Thermodesulfobacteriota</taxon>
        <taxon>Desulfovibrionia</taxon>
        <taxon>Desulfovibrionales</taxon>
        <taxon>Desulfovibrionaceae</taxon>
    </lineage>
</organism>
<dbReference type="InterPro" id="IPR036097">
    <property type="entry name" value="HisK_dim/P_sf"/>
</dbReference>
<protein>
    <recommendedName>
        <fullName evidence="2">histidine kinase</fullName>
        <ecNumber evidence="2">2.7.13.3</ecNumber>
    </recommendedName>
</protein>
<evidence type="ECO:0000256" key="3">
    <source>
        <dbReference type="ARBA" id="ARBA00022553"/>
    </source>
</evidence>
<keyword evidence="5" id="KW-0547">Nucleotide-binding</keyword>
<accession>A0A6N6N5U1</accession>
<dbReference type="SMART" id="SM00388">
    <property type="entry name" value="HisKA"/>
    <property type="match status" value="1"/>
</dbReference>
<dbReference type="Pfam" id="PF00989">
    <property type="entry name" value="PAS"/>
    <property type="match status" value="1"/>
</dbReference>
<dbReference type="InterPro" id="IPR013767">
    <property type="entry name" value="PAS_fold"/>
</dbReference>
<dbReference type="NCBIfam" id="TIGR00229">
    <property type="entry name" value="sensory_box"/>
    <property type="match status" value="1"/>
</dbReference>
<keyword evidence="6" id="KW-0418">Kinase</keyword>
<dbReference type="PROSITE" id="PS50113">
    <property type="entry name" value="PAC"/>
    <property type="match status" value="1"/>
</dbReference>
<evidence type="ECO:0000259" key="10">
    <source>
        <dbReference type="PROSITE" id="PS50109"/>
    </source>
</evidence>
<dbReference type="SUPFAM" id="SSF47384">
    <property type="entry name" value="Homodimeric domain of signal transducing histidine kinase"/>
    <property type="match status" value="1"/>
</dbReference>
<feature type="coiled-coil region" evidence="9">
    <location>
        <begin position="249"/>
        <end position="276"/>
    </location>
</feature>
<dbReference type="OrthoDB" id="1931120at2"/>
<dbReference type="AlphaFoldDB" id="A0A6N6N5U1"/>
<dbReference type="InterPro" id="IPR004358">
    <property type="entry name" value="Sig_transdc_His_kin-like_C"/>
</dbReference>
<evidence type="ECO:0000313" key="14">
    <source>
        <dbReference type="Proteomes" id="UP000438699"/>
    </source>
</evidence>
<keyword evidence="3" id="KW-0597">Phosphoprotein</keyword>
<dbReference type="PRINTS" id="PR00344">
    <property type="entry name" value="BCTRLSENSOR"/>
</dbReference>
<evidence type="ECO:0000256" key="4">
    <source>
        <dbReference type="ARBA" id="ARBA00022679"/>
    </source>
</evidence>
<dbReference type="GO" id="GO:0006355">
    <property type="term" value="P:regulation of DNA-templated transcription"/>
    <property type="evidence" value="ECO:0007669"/>
    <property type="project" value="InterPro"/>
</dbReference>
<evidence type="ECO:0000256" key="7">
    <source>
        <dbReference type="ARBA" id="ARBA00022840"/>
    </source>
</evidence>
<dbReference type="InterPro" id="IPR003661">
    <property type="entry name" value="HisK_dim/P_dom"/>
</dbReference>
<dbReference type="Proteomes" id="UP000438699">
    <property type="component" value="Unassembled WGS sequence"/>
</dbReference>
<dbReference type="InterPro" id="IPR036890">
    <property type="entry name" value="HATPase_C_sf"/>
</dbReference>
<dbReference type="InterPro" id="IPR035965">
    <property type="entry name" value="PAS-like_dom_sf"/>
</dbReference>
<evidence type="ECO:0000313" key="13">
    <source>
        <dbReference type="EMBL" id="KAB1442849.1"/>
    </source>
</evidence>
<dbReference type="GO" id="GO:0005524">
    <property type="term" value="F:ATP binding"/>
    <property type="evidence" value="ECO:0007669"/>
    <property type="project" value="UniProtKB-KW"/>
</dbReference>
<proteinExistence type="predicted"/>
<dbReference type="CDD" id="cd00130">
    <property type="entry name" value="PAS"/>
    <property type="match status" value="1"/>
</dbReference>
<dbReference type="SMART" id="SM00387">
    <property type="entry name" value="HATPase_c"/>
    <property type="match status" value="1"/>
</dbReference>
<dbReference type="CDD" id="cd00082">
    <property type="entry name" value="HisKA"/>
    <property type="match status" value="1"/>
</dbReference>
<dbReference type="Gene3D" id="1.10.287.130">
    <property type="match status" value="1"/>
</dbReference>
<evidence type="ECO:0000259" key="11">
    <source>
        <dbReference type="PROSITE" id="PS50112"/>
    </source>
</evidence>
<keyword evidence="4" id="KW-0808">Transferase</keyword>
<dbReference type="PROSITE" id="PS50112">
    <property type="entry name" value="PAS"/>
    <property type="match status" value="1"/>
</dbReference>
<dbReference type="InterPro" id="IPR005467">
    <property type="entry name" value="His_kinase_dom"/>
</dbReference>
<name>A0A6N6N5U1_9BACT</name>
<dbReference type="Gene3D" id="3.30.450.20">
    <property type="entry name" value="PAS domain"/>
    <property type="match status" value="1"/>
</dbReference>
<dbReference type="Pfam" id="PF02518">
    <property type="entry name" value="HATPase_c"/>
    <property type="match status" value="1"/>
</dbReference>
<dbReference type="InterPro" id="IPR000014">
    <property type="entry name" value="PAS"/>
</dbReference>
<gene>
    <name evidence="13" type="ORF">F8A88_00810</name>
</gene>
<dbReference type="GO" id="GO:0000155">
    <property type="term" value="F:phosphorelay sensor kinase activity"/>
    <property type="evidence" value="ECO:0007669"/>
    <property type="project" value="InterPro"/>
</dbReference>
<comment type="caution">
    <text evidence="13">The sequence shown here is derived from an EMBL/GenBank/DDBJ whole genome shotgun (WGS) entry which is preliminary data.</text>
</comment>
<dbReference type="EC" id="2.7.13.3" evidence="2"/>
<evidence type="ECO:0000256" key="8">
    <source>
        <dbReference type="ARBA" id="ARBA00023012"/>
    </source>
</evidence>
<keyword evidence="8" id="KW-0902">Two-component regulatory system</keyword>
<keyword evidence="14" id="KW-1185">Reference proteome</keyword>
<keyword evidence="7" id="KW-0067">ATP-binding</keyword>
<keyword evidence="9" id="KW-0175">Coiled coil</keyword>
<evidence type="ECO:0000256" key="2">
    <source>
        <dbReference type="ARBA" id="ARBA00012438"/>
    </source>
</evidence>
<reference evidence="13 14" key="1">
    <citation type="journal article" date="2017" name="Int. J. Syst. Evol. Microbiol.">
        <title>Desulfovibrio senegalensis sp. nov., a mesophilic sulfate reducer isolated from marine sediment.</title>
        <authorList>
            <person name="Thioye A."/>
            <person name="Gam Z.B.A."/>
            <person name="Mbengue M."/>
            <person name="Cayol J.L."/>
            <person name="Joseph-Bartoli M."/>
            <person name="Toure-Kane C."/>
            <person name="Labat M."/>
        </authorList>
    </citation>
    <scope>NUCLEOTIDE SEQUENCE [LARGE SCALE GENOMIC DNA]</scope>
    <source>
        <strain evidence="13 14">DSM 101509</strain>
    </source>
</reference>
<evidence type="ECO:0000256" key="5">
    <source>
        <dbReference type="ARBA" id="ARBA00022741"/>
    </source>
</evidence>
<evidence type="ECO:0000256" key="1">
    <source>
        <dbReference type="ARBA" id="ARBA00000085"/>
    </source>
</evidence>
<evidence type="ECO:0000256" key="9">
    <source>
        <dbReference type="SAM" id="Coils"/>
    </source>
</evidence>
<evidence type="ECO:0000259" key="12">
    <source>
        <dbReference type="PROSITE" id="PS50113"/>
    </source>
</evidence>
<dbReference type="PROSITE" id="PS50109">
    <property type="entry name" value="HIS_KIN"/>
    <property type="match status" value="1"/>
</dbReference>
<evidence type="ECO:0000256" key="6">
    <source>
        <dbReference type="ARBA" id="ARBA00022777"/>
    </source>
</evidence>
<dbReference type="Pfam" id="PF00512">
    <property type="entry name" value="HisKA"/>
    <property type="match status" value="1"/>
</dbReference>
<comment type="catalytic activity">
    <reaction evidence="1">
        <text>ATP + protein L-histidine = ADP + protein N-phospho-L-histidine.</text>
        <dbReference type="EC" id="2.7.13.3"/>
    </reaction>
</comment>